<dbReference type="AlphaFoldDB" id="A0A1G7T2G5"/>
<dbReference type="Pfam" id="PF00005">
    <property type="entry name" value="ABC_tran"/>
    <property type="match status" value="2"/>
</dbReference>
<comment type="function">
    <text evidence="10">Probably part of an ABC transporter complex. Responsible for energy coupling to the transport system.</text>
</comment>
<evidence type="ECO:0000256" key="10">
    <source>
        <dbReference type="ARBA" id="ARBA00025157"/>
    </source>
</evidence>
<dbReference type="SUPFAM" id="SSF52540">
    <property type="entry name" value="P-loop containing nucleoside triphosphate hydrolases"/>
    <property type="match status" value="2"/>
</dbReference>
<dbReference type="PANTHER" id="PTHR43553:SF23">
    <property type="entry name" value="ABC TRANSPORTER ATP-BINDING COMPONENT"/>
    <property type="match status" value="1"/>
</dbReference>
<feature type="domain" description="ABC transporter" evidence="11">
    <location>
        <begin position="303"/>
        <end position="538"/>
    </location>
</feature>
<dbReference type="GO" id="GO:0005524">
    <property type="term" value="F:ATP binding"/>
    <property type="evidence" value="ECO:0007669"/>
    <property type="project" value="UniProtKB-KW"/>
</dbReference>
<evidence type="ECO:0000256" key="5">
    <source>
        <dbReference type="ARBA" id="ARBA00022737"/>
    </source>
</evidence>
<evidence type="ECO:0000256" key="1">
    <source>
        <dbReference type="ARBA" id="ARBA00004202"/>
    </source>
</evidence>
<evidence type="ECO:0000256" key="8">
    <source>
        <dbReference type="ARBA" id="ARBA00022967"/>
    </source>
</evidence>
<gene>
    <name evidence="12" type="ORF">SAMN05443529_10271</name>
</gene>
<keyword evidence="3" id="KW-0813">Transport</keyword>
<evidence type="ECO:0000256" key="4">
    <source>
        <dbReference type="ARBA" id="ARBA00022475"/>
    </source>
</evidence>
<organism evidence="12 13">
    <name type="scientific">Desulfosporosinus hippei DSM 8344</name>
    <dbReference type="NCBI Taxonomy" id="1121419"/>
    <lineage>
        <taxon>Bacteria</taxon>
        <taxon>Bacillati</taxon>
        <taxon>Bacillota</taxon>
        <taxon>Clostridia</taxon>
        <taxon>Eubacteriales</taxon>
        <taxon>Desulfitobacteriaceae</taxon>
        <taxon>Desulfosporosinus</taxon>
    </lineage>
</organism>
<evidence type="ECO:0000259" key="11">
    <source>
        <dbReference type="PROSITE" id="PS50893"/>
    </source>
</evidence>
<keyword evidence="4" id="KW-1003">Cell membrane</keyword>
<comment type="subcellular location">
    <subcellularLocation>
        <location evidence="1">Cell membrane</location>
        <topology evidence="1">Peripheral membrane protein</topology>
    </subcellularLocation>
</comment>
<dbReference type="SMART" id="SM00382">
    <property type="entry name" value="AAA"/>
    <property type="match status" value="2"/>
</dbReference>
<protein>
    <submittedName>
        <fullName evidence="12">Energy-coupling factor transport system ATP-binding protein</fullName>
    </submittedName>
</protein>
<dbReference type="RefSeq" id="WP_092329285.1">
    <property type="nucleotide sequence ID" value="NZ_FNCP01000002.1"/>
</dbReference>
<dbReference type="GO" id="GO:0043190">
    <property type="term" value="C:ATP-binding cassette (ABC) transporter complex"/>
    <property type="evidence" value="ECO:0007669"/>
    <property type="project" value="TreeGrafter"/>
</dbReference>
<evidence type="ECO:0000256" key="6">
    <source>
        <dbReference type="ARBA" id="ARBA00022741"/>
    </source>
</evidence>
<dbReference type="InterPro" id="IPR027417">
    <property type="entry name" value="P-loop_NTPase"/>
</dbReference>
<dbReference type="GO" id="GO:0016887">
    <property type="term" value="F:ATP hydrolysis activity"/>
    <property type="evidence" value="ECO:0007669"/>
    <property type="project" value="InterPro"/>
</dbReference>
<evidence type="ECO:0000256" key="2">
    <source>
        <dbReference type="ARBA" id="ARBA00005417"/>
    </source>
</evidence>
<dbReference type="GO" id="GO:0042626">
    <property type="term" value="F:ATPase-coupled transmembrane transporter activity"/>
    <property type="evidence" value="ECO:0007669"/>
    <property type="project" value="TreeGrafter"/>
</dbReference>
<evidence type="ECO:0000256" key="7">
    <source>
        <dbReference type="ARBA" id="ARBA00022840"/>
    </source>
</evidence>
<accession>A0A1G7T2G5</accession>
<evidence type="ECO:0000256" key="3">
    <source>
        <dbReference type="ARBA" id="ARBA00022448"/>
    </source>
</evidence>
<dbReference type="Gene3D" id="3.40.50.300">
    <property type="entry name" value="P-loop containing nucleotide triphosphate hydrolases"/>
    <property type="match status" value="2"/>
</dbReference>
<dbReference type="Proteomes" id="UP000198656">
    <property type="component" value="Unassembled WGS sequence"/>
</dbReference>
<dbReference type="InterPro" id="IPR017871">
    <property type="entry name" value="ABC_transporter-like_CS"/>
</dbReference>
<sequence>MAFLQIKDLSFSYPKTLEKALSYVNLSINQGEFILVCGVSGCGKSTLLRQIKREIAPHGKRTGKVYYQGKDVEQLDQKISAAEIGFVMQNPETQLVTDTVWHELAFGLENLGLSTPEIRRKVAEMASFFGINGWFRKSVDELSGGQKQLLNLASVMVMQPKILILDEPTAQLDPIAAQDFLATIAKINRELEVTVIMTEHRLEEVFLMADRIAVMDKGEVICLETPEQTAKLLAKREDISGIFKGLPSAIRIYRELMVGEYCPLSVRDGRKWLASFMLPDERVLSNLTSHFLAEEVQSRKPVIKAEEIWFKYSREGDDILRGFSLRAYSGEILSVLGGNGSGKTTMLGVISGLLKPNRGRIIINDQKIETYKTKELYQNNLALLPQNPKALFVCDTVIEDLQEAGAVLRLDEAALRSEIEKIGKELRITALFERHPYDLSGGEQQKVALAKLLLLNPKIVLLDEPTKGLDPESKEELGGILQRLCHNDVAIVLVTHDIEFAAEYADKCAMMFDGDIVSEGYPREFFAGNNFYTTAANRMARGICPTAVTCEDVVELGRAYSTFSVAEGVQA</sequence>
<evidence type="ECO:0000256" key="9">
    <source>
        <dbReference type="ARBA" id="ARBA00023136"/>
    </source>
</evidence>
<name>A0A1G7T2G5_9FIRM</name>
<dbReference type="NCBIfam" id="NF010167">
    <property type="entry name" value="PRK13648.1"/>
    <property type="match status" value="2"/>
</dbReference>
<reference evidence="13" key="1">
    <citation type="submission" date="2016-10" db="EMBL/GenBank/DDBJ databases">
        <authorList>
            <person name="Varghese N."/>
            <person name="Submissions S."/>
        </authorList>
    </citation>
    <scope>NUCLEOTIDE SEQUENCE [LARGE SCALE GENOMIC DNA]</scope>
    <source>
        <strain evidence="13">DSM 8344</strain>
    </source>
</reference>
<proteinExistence type="inferred from homology"/>
<keyword evidence="8" id="KW-1278">Translocase</keyword>
<keyword evidence="13" id="KW-1185">Reference proteome</keyword>
<evidence type="ECO:0000313" key="12">
    <source>
        <dbReference type="EMBL" id="SDG29418.1"/>
    </source>
</evidence>
<dbReference type="InterPro" id="IPR050095">
    <property type="entry name" value="ECF_ABC_transporter_ATP-bd"/>
</dbReference>
<dbReference type="InterPro" id="IPR003593">
    <property type="entry name" value="AAA+_ATPase"/>
</dbReference>
<dbReference type="CDD" id="cd03225">
    <property type="entry name" value="ABC_cobalt_CbiO_domain1"/>
    <property type="match status" value="2"/>
</dbReference>
<feature type="domain" description="ABC transporter" evidence="11">
    <location>
        <begin position="4"/>
        <end position="242"/>
    </location>
</feature>
<dbReference type="PROSITE" id="PS00211">
    <property type="entry name" value="ABC_TRANSPORTER_1"/>
    <property type="match status" value="2"/>
</dbReference>
<keyword evidence="9" id="KW-0472">Membrane</keyword>
<dbReference type="PROSITE" id="PS50893">
    <property type="entry name" value="ABC_TRANSPORTER_2"/>
    <property type="match status" value="2"/>
</dbReference>
<dbReference type="EMBL" id="FNCP01000002">
    <property type="protein sequence ID" value="SDG29418.1"/>
    <property type="molecule type" value="Genomic_DNA"/>
</dbReference>
<keyword evidence="5" id="KW-0677">Repeat</keyword>
<dbReference type="PANTHER" id="PTHR43553">
    <property type="entry name" value="HEAVY METAL TRANSPORTER"/>
    <property type="match status" value="1"/>
</dbReference>
<dbReference type="STRING" id="1121419.SAMN05443529_10271"/>
<keyword evidence="7 12" id="KW-0067">ATP-binding</keyword>
<dbReference type="OrthoDB" id="501320at2"/>
<keyword evidence="6" id="KW-0547">Nucleotide-binding</keyword>
<comment type="similarity">
    <text evidence="2">Belongs to the ABC transporter superfamily.</text>
</comment>
<dbReference type="InterPro" id="IPR003439">
    <property type="entry name" value="ABC_transporter-like_ATP-bd"/>
</dbReference>
<dbReference type="InterPro" id="IPR015856">
    <property type="entry name" value="ABC_transpr_CbiO/EcfA_su"/>
</dbReference>
<evidence type="ECO:0000313" key="13">
    <source>
        <dbReference type="Proteomes" id="UP000198656"/>
    </source>
</evidence>